<dbReference type="InParanoid" id="A0A0C2RZC1"/>
<dbReference type="Proteomes" id="UP000054549">
    <property type="component" value="Unassembled WGS sequence"/>
</dbReference>
<evidence type="ECO:0000313" key="2">
    <source>
        <dbReference type="Proteomes" id="UP000054549"/>
    </source>
</evidence>
<evidence type="ECO:0000313" key="1">
    <source>
        <dbReference type="EMBL" id="KIL55720.1"/>
    </source>
</evidence>
<proteinExistence type="predicted"/>
<dbReference type="EMBL" id="KN818480">
    <property type="protein sequence ID" value="KIL55720.1"/>
    <property type="molecule type" value="Genomic_DNA"/>
</dbReference>
<dbReference type="OrthoDB" id="2748310at2759"/>
<reference evidence="1 2" key="1">
    <citation type="submission" date="2014-04" db="EMBL/GenBank/DDBJ databases">
        <title>Evolutionary Origins and Diversification of the Mycorrhizal Mutualists.</title>
        <authorList>
            <consortium name="DOE Joint Genome Institute"/>
            <consortium name="Mycorrhizal Genomics Consortium"/>
            <person name="Kohler A."/>
            <person name="Kuo A."/>
            <person name="Nagy L.G."/>
            <person name="Floudas D."/>
            <person name="Copeland A."/>
            <person name="Barry K.W."/>
            <person name="Cichocki N."/>
            <person name="Veneault-Fourrey C."/>
            <person name="LaButti K."/>
            <person name="Lindquist E.A."/>
            <person name="Lipzen A."/>
            <person name="Lundell T."/>
            <person name="Morin E."/>
            <person name="Murat C."/>
            <person name="Riley R."/>
            <person name="Ohm R."/>
            <person name="Sun H."/>
            <person name="Tunlid A."/>
            <person name="Henrissat B."/>
            <person name="Grigoriev I.V."/>
            <person name="Hibbett D.S."/>
            <person name="Martin F."/>
        </authorList>
    </citation>
    <scope>NUCLEOTIDE SEQUENCE [LARGE SCALE GENOMIC DNA]</scope>
    <source>
        <strain evidence="1 2">Koide BX008</strain>
    </source>
</reference>
<sequence length="115" mass="12418">MHTGLIPRIQDNSSRSLVLSCDKLKSCSTPSRMTPKQATSSLMTMVMSMLETTETIHDNTRTPLIAWGKGVCGDSYSQPWGLSTVLKGMLNKSILPLLMAALLGVWPSSRSSSGC</sequence>
<name>A0A0C2RZC1_AMAMK</name>
<organism evidence="1 2">
    <name type="scientific">Amanita muscaria (strain Koide BX008)</name>
    <dbReference type="NCBI Taxonomy" id="946122"/>
    <lineage>
        <taxon>Eukaryota</taxon>
        <taxon>Fungi</taxon>
        <taxon>Dikarya</taxon>
        <taxon>Basidiomycota</taxon>
        <taxon>Agaricomycotina</taxon>
        <taxon>Agaricomycetes</taxon>
        <taxon>Agaricomycetidae</taxon>
        <taxon>Agaricales</taxon>
        <taxon>Pluteineae</taxon>
        <taxon>Amanitaceae</taxon>
        <taxon>Amanita</taxon>
    </lineage>
</organism>
<dbReference type="HOGENOM" id="CLU_2108431_0_0_1"/>
<dbReference type="AlphaFoldDB" id="A0A0C2RZC1"/>
<keyword evidence="2" id="KW-1185">Reference proteome</keyword>
<protein>
    <submittedName>
        <fullName evidence="1">Uncharacterized protein</fullName>
    </submittedName>
</protein>
<gene>
    <name evidence="1" type="ORF">M378DRAFT_570246</name>
</gene>
<accession>A0A0C2RZC1</accession>